<dbReference type="GO" id="GO:0005524">
    <property type="term" value="F:ATP binding"/>
    <property type="evidence" value="ECO:0007669"/>
    <property type="project" value="UniProtKB-UniRule"/>
</dbReference>
<feature type="domain" description="PIPK" evidence="3">
    <location>
        <begin position="349"/>
        <end position="703"/>
    </location>
</feature>
<dbReference type="PANTHER" id="PTHR23086">
    <property type="entry name" value="PHOSPHATIDYLINOSITOL-4-PHOSPHATE 5-KINASE"/>
    <property type="match status" value="1"/>
</dbReference>
<dbReference type="PROSITE" id="PS50222">
    <property type="entry name" value="EF_HAND_2"/>
    <property type="match status" value="2"/>
</dbReference>
<accession>A0AAU9KAE0</accession>
<proteinExistence type="predicted"/>
<dbReference type="InterPro" id="IPR002498">
    <property type="entry name" value="PInositol-4-P-4/5-kinase_core"/>
</dbReference>
<dbReference type="SUPFAM" id="SSF56104">
    <property type="entry name" value="SAICAR synthase-like"/>
    <property type="match status" value="1"/>
</dbReference>
<dbReference type="AlphaFoldDB" id="A0AAU9KAE0"/>
<dbReference type="SMART" id="SM00330">
    <property type="entry name" value="PIPKc"/>
    <property type="match status" value="1"/>
</dbReference>
<dbReference type="GO" id="GO:0005886">
    <property type="term" value="C:plasma membrane"/>
    <property type="evidence" value="ECO:0007669"/>
    <property type="project" value="TreeGrafter"/>
</dbReference>
<keyword evidence="1" id="KW-0808">Transferase</keyword>
<keyword evidence="1" id="KW-0547">Nucleotide-binding</keyword>
<name>A0AAU9KAE0_9CILI</name>
<dbReference type="Pfam" id="PF01504">
    <property type="entry name" value="PIP5K"/>
    <property type="match status" value="1"/>
</dbReference>
<reference evidence="4" key="1">
    <citation type="submission" date="2021-09" db="EMBL/GenBank/DDBJ databases">
        <authorList>
            <consortium name="AG Swart"/>
            <person name="Singh M."/>
            <person name="Singh A."/>
            <person name="Seah K."/>
            <person name="Emmerich C."/>
        </authorList>
    </citation>
    <scope>NUCLEOTIDE SEQUENCE</scope>
    <source>
        <strain evidence="4">ATCC30299</strain>
    </source>
</reference>
<dbReference type="Pfam" id="PF13499">
    <property type="entry name" value="EF-hand_7"/>
    <property type="match status" value="1"/>
</dbReference>
<evidence type="ECO:0000259" key="3">
    <source>
        <dbReference type="PROSITE" id="PS51455"/>
    </source>
</evidence>
<evidence type="ECO:0000259" key="2">
    <source>
        <dbReference type="PROSITE" id="PS50222"/>
    </source>
</evidence>
<sequence length="704" mass="81472">MFCCSQNKKTHHKEDKFGQPNLYVLSQRYRFSTNDLLLYLNRFQRMSKGSTINLALFREHMGLFGLRSNSVLADRIFRLMDKSNKGLVNFTDFLDYMDVLINGTREEKLLQSFRLIAQKDKRFISYDDFSSWIRGIRKVFNSMSENKIESSEDDVREYFDMIDTKRDGVIDFKEYKQSFGSDCPLFDWIDVVKKSDNSLSRSEIKKPWRSRLDSVEHEINTCLEILESPSQDKELLISYQDLSMPRLNLSSISTVSPERGPQFNSIQELKHSGDNDDPSFFSDSDSEIPFMLEDSNRSTKHTKTTDTLFSESSDYQAKQKAIADSLRVLAKKISDIKESSNENASRMISSPSKIKCIQWGDDDWNLILNMMLGIQKAVKAVEDLSYDFTVPLAKECASKSVFTLSHETSEFESCKFSDYAPGIFKRIRTRDKIDDEEYTDSLGLEKIMRNLINSELSSMIGLMTCGRSGSLFYFSDDGKFILKTIPYDEYALFRNILADYYSHLLKNPDSLLPRFYGFHKIYLIKDGNHIKRYFLVMKNTFPRKYQINLKFDLKGSTFSRSTNPSEDPNIARKDNDFNNSGLRIKLGPEKRQRFLEIIQNDVKFFLNMNIMDYSLLVGFHRLRENIEPEAESMSFAQRNGGGLISNDGEELYFIGLIDILTLYTPKKKFENLVKGSIFGQSAVSSVHPKIYASRFQKYVASIID</sequence>
<dbReference type="GO" id="GO:0016308">
    <property type="term" value="F:1-phosphatidylinositol-4-phosphate 5-kinase activity"/>
    <property type="evidence" value="ECO:0007669"/>
    <property type="project" value="TreeGrafter"/>
</dbReference>
<keyword evidence="1" id="KW-0418">Kinase</keyword>
<dbReference type="EMBL" id="CAJZBQ010000058">
    <property type="protein sequence ID" value="CAG9334408.1"/>
    <property type="molecule type" value="Genomic_DNA"/>
</dbReference>
<dbReference type="GO" id="GO:0046854">
    <property type="term" value="P:phosphatidylinositol phosphate biosynthetic process"/>
    <property type="evidence" value="ECO:0007669"/>
    <property type="project" value="TreeGrafter"/>
</dbReference>
<dbReference type="PROSITE" id="PS51455">
    <property type="entry name" value="PIPK"/>
    <property type="match status" value="1"/>
</dbReference>
<dbReference type="Gene3D" id="3.30.810.10">
    <property type="entry name" value="2-Layer Sandwich"/>
    <property type="match status" value="1"/>
</dbReference>
<gene>
    <name evidence="4" type="ORF">BSTOLATCC_MIC61026</name>
</gene>
<dbReference type="InterPro" id="IPR023610">
    <property type="entry name" value="PInositol-4/5-P-5/4-kinase"/>
</dbReference>
<dbReference type="CDD" id="cd00139">
    <property type="entry name" value="PIPKc"/>
    <property type="match status" value="1"/>
</dbReference>
<feature type="domain" description="EF-hand" evidence="2">
    <location>
        <begin position="68"/>
        <end position="103"/>
    </location>
</feature>
<dbReference type="InterPro" id="IPR011992">
    <property type="entry name" value="EF-hand-dom_pair"/>
</dbReference>
<feature type="domain" description="EF-hand" evidence="2">
    <location>
        <begin position="150"/>
        <end position="185"/>
    </location>
</feature>
<keyword evidence="5" id="KW-1185">Reference proteome</keyword>
<dbReference type="GO" id="GO:0005509">
    <property type="term" value="F:calcium ion binding"/>
    <property type="evidence" value="ECO:0007669"/>
    <property type="project" value="InterPro"/>
</dbReference>
<evidence type="ECO:0008006" key="6">
    <source>
        <dbReference type="Google" id="ProtNLM"/>
    </source>
</evidence>
<dbReference type="Proteomes" id="UP001162131">
    <property type="component" value="Unassembled WGS sequence"/>
</dbReference>
<evidence type="ECO:0000313" key="5">
    <source>
        <dbReference type="Proteomes" id="UP001162131"/>
    </source>
</evidence>
<keyword evidence="1" id="KW-0067">ATP-binding</keyword>
<dbReference type="SUPFAM" id="SSF47473">
    <property type="entry name" value="EF-hand"/>
    <property type="match status" value="1"/>
</dbReference>
<organism evidence="4 5">
    <name type="scientific">Blepharisma stoltei</name>
    <dbReference type="NCBI Taxonomy" id="1481888"/>
    <lineage>
        <taxon>Eukaryota</taxon>
        <taxon>Sar</taxon>
        <taxon>Alveolata</taxon>
        <taxon>Ciliophora</taxon>
        <taxon>Postciliodesmatophora</taxon>
        <taxon>Heterotrichea</taxon>
        <taxon>Heterotrichida</taxon>
        <taxon>Blepharismidae</taxon>
        <taxon>Blepharisma</taxon>
    </lineage>
</organism>
<evidence type="ECO:0000256" key="1">
    <source>
        <dbReference type="PROSITE-ProRule" id="PRU00781"/>
    </source>
</evidence>
<dbReference type="Gene3D" id="3.30.800.10">
    <property type="entry name" value="Phosphatidylinositol Phosphate Kinase II Beta"/>
    <property type="match status" value="1"/>
</dbReference>
<evidence type="ECO:0000313" key="4">
    <source>
        <dbReference type="EMBL" id="CAG9334408.1"/>
    </source>
</evidence>
<dbReference type="PANTHER" id="PTHR23086:SF8">
    <property type="entry name" value="PHOSPHATIDYLINOSITOL 5-PHOSPHATE 4-KINASE, ISOFORM A"/>
    <property type="match status" value="1"/>
</dbReference>
<dbReference type="SMART" id="SM00054">
    <property type="entry name" value="EFh"/>
    <property type="match status" value="2"/>
</dbReference>
<comment type="caution">
    <text evidence="4">The sequence shown here is derived from an EMBL/GenBank/DDBJ whole genome shotgun (WGS) entry which is preliminary data.</text>
</comment>
<dbReference type="InterPro" id="IPR027483">
    <property type="entry name" value="PInositol-4-P-4/5-kinase_C_sf"/>
</dbReference>
<dbReference type="InterPro" id="IPR027484">
    <property type="entry name" value="PInositol-4-P-5-kinase_N"/>
</dbReference>
<dbReference type="Gene3D" id="1.10.238.10">
    <property type="entry name" value="EF-hand"/>
    <property type="match status" value="1"/>
</dbReference>
<dbReference type="InterPro" id="IPR002048">
    <property type="entry name" value="EF_hand_dom"/>
</dbReference>
<protein>
    <recommendedName>
        <fullName evidence="6">Phosphatidylinositol-4-phosphate 5-kinase</fullName>
    </recommendedName>
</protein>